<evidence type="ECO:0000313" key="2">
    <source>
        <dbReference type="EMBL" id="TCN24035.1"/>
    </source>
</evidence>
<evidence type="ECO:0000313" key="3">
    <source>
        <dbReference type="Proteomes" id="UP000295689"/>
    </source>
</evidence>
<dbReference type="Pfam" id="PF10740">
    <property type="entry name" value="DUF2529"/>
    <property type="match status" value="1"/>
</dbReference>
<dbReference type="AlphaFoldDB" id="A0A4R2BC82"/>
<reference evidence="2 3" key="1">
    <citation type="journal article" date="2015" name="Stand. Genomic Sci.">
        <title>Genomic Encyclopedia of Bacterial and Archaeal Type Strains, Phase III: the genomes of soil and plant-associated and newly described type strains.</title>
        <authorList>
            <person name="Whitman W.B."/>
            <person name="Woyke T."/>
            <person name="Klenk H.P."/>
            <person name="Zhou Y."/>
            <person name="Lilburn T.G."/>
            <person name="Beck B.J."/>
            <person name="De Vos P."/>
            <person name="Vandamme P."/>
            <person name="Eisen J.A."/>
            <person name="Garrity G."/>
            <person name="Hugenholtz P."/>
            <person name="Kyrpides N.C."/>
        </authorList>
    </citation>
    <scope>NUCLEOTIDE SEQUENCE [LARGE SCALE GENOMIC DNA]</scope>
    <source>
        <strain evidence="2 3">CV53</strain>
    </source>
</reference>
<dbReference type="RefSeq" id="WP_132008022.1">
    <property type="nucleotide sequence ID" value="NZ_JABUHM010000007.1"/>
</dbReference>
<dbReference type="GO" id="GO:0097367">
    <property type="term" value="F:carbohydrate derivative binding"/>
    <property type="evidence" value="ECO:0007669"/>
    <property type="project" value="InterPro"/>
</dbReference>
<dbReference type="GO" id="GO:1901135">
    <property type="term" value="P:carbohydrate derivative metabolic process"/>
    <property type="evidence" value="ECO:0007669"/>
    <property type="project" value="InterPro"/>
</dbReference>
<evidence type="ECO:0000259" key="1">
    <source>
        <dbReference type="Pfam" id="PF10740"/>
    </source>
</evidence>
<feature type="domain" description="DUF2529" evidence="1">
    <location>
        <begin position="1"/>
        <end position="170"/>
    </location>
</feature>
<organism evidence="2 3">
    <name type="scientific">Mesobacillus foraminis</name>
    <dbReference type="NCBI Taxonomy" id="279826"/>
    <lineage>
        <taxon>Bacteria</taxon>
        <taxon>Bacillati</taxon>
        <taxon>Bacillota</taxon>
        <taxon>Bacilli</taxon>
        <taxon>Bacillales</taxon>
        <taxon>Bacillaceae</taxon>
        <taxon>Mesobacillus</taxon>
    </lineage>
</organism>
<protein>
    <submittedName>
        <fullName evidence="2">Uncharacterized protein DUF2529</fullName>
    </submittedName>
</protein>
<accession>A0A4R2BC82</accession>
<dbReference type="SUPFAM" id="SSF53697">
    <property type="entry name" value="SIS domain"/>
    <property type="match status" value="1"/>
</dbReference>
<dbReference type="InterPro" id="IPR046348">
    <property type="entry name" value="SIS_dom_sf"/>
</dbReference>
<gene>
    <name evidence="2" type="ORF">EV146_108141</name>
</gene>
<sequence>MLKMFSTQLSGLFKRLQEHEDFAIEDGARLLAQAAAGHGTIYVFGAAEMGAIPLEAVFGAEPMKHAAVLTADQAEAVTAADRVLIATRHSNDPEAVAIAQNLAEKGIPFIGFSTVQDDSSGLESLADVHIDLKLAKGMLPSETGGRIGLPTSMAALFLYYGIKFTLDEILSEYDE</sequence>
<comment type="caution">
    <text evidence="2">The sequence shown here is derived from an EMBL/GenBank/DDBJ whole genome shotgun (WGS) entry which is preliminary data.</text>
</comment>
<dbReference type="EMBL" id="SLVV01000008">
    <property type="protein sequence ID" value="TCN24035.1"/>
    <property type="molecule type" value="Genomic_DNA"/>
</dbReference>
<dbReference type="InterPro" id="IPR019676">
    <property type="entry name" value="DUF2529"/>
</dbReference>
<name>A0A4R2BC82_9BACI</name>
<proteinExistence type="predicted"/>
<dbReference type="Gene3D" id="3.40.50.10490">
    <property type="entry name" value="Glucose-6-phosphate isomerase like protein, domain 1"/>
    <property type="match status" value="1"/>
</dbReference>
<dbReference type="Proteomes" id="UP000295689">
    <property type="component" value="Unassembled WGS sequence"/>
</dbReference>
<keyword evidence="3" id="KW-1185">Reference proteome</keyword>